<proteinExistence type="predicted"/>
<keyword evidence="2" id="KW-1185">Reference proteome</keyword>
<protein>
    <submittedName>
        <fullName evidence="1">Uncharacterized protein</fullName>
    </submittedName>
</protein>
<gene>
    <name evidence="1" type="ORF">LCI18_005698</name>
</gene>
<dbReference type="EMBL" id="CP090033">
    <property type="protein sequence ID" value="UPK94763.1"/>
    <property type="molecule type" value="Genomic_DNA"/>
</dbReference>
<organism evidence="1 2">
    <name type="scientific">Fusarium solani subsp. cucurbitae</name>
    <name type="common">Neocosmosporum cucurbitae</name>
    <dbReference type="NCBI Taxonomy" id="2747967"/>
    <lineage>
        <taxon>Eukaryota</taxon>
        <taxon>Fungi</taxon>
        <taxon>Dikarya</taxon>
        <taxon>Ascomycota</taxon>
        <taxon>Pezizomycotina</taxon>
        <taxon>Sordariomycetes</taxon>
        <taxon>Hypocreomycetidae</taxon>
        <taxon>Hypocreales</taxon>
        <taxon>Nectriaceae</taxon>
        <taxon>Fusarium</taxon>
        <taxon>Fusarium solani species complex</taxon>
    </lineage>
</organism>
<evidence type="ECO:0000313" key="1">
    <source>
        <dbReference type="EMBL" id="UPK94763.1"/>
    </source>
</evidence>
<dbReference type="Proteomes" id="UP000830768">
    <property type="component" value="Chromosome 4"/>
</dbReference>
<accession>A0ACD3Z0I9</accession>
<sequence>MVNPYEKNENGTRRTLELICESDLIKGHYPEWLQEAARWRKEPLRIPNRDVLALRGRKIAGLVLTAGALHNPRLTRALLWTPNGVEDTLVEAKGFICDDLLCRLPREILLKVLSNLSPSDGGCSLVMASKFFYHTLILDLYREAGRQLSWLPLFVGAIDGNLRTLQACLKAGAPIDHQWKGNHLTSEWNFTHGSRPLHVAIDYVQLRSVRWLIAKGAYPWRTQGDSRLSPQILAWKKSMIAHYPDSKQNLWWRQNDFMVPHCERMMQGCRHILEFLARTIWSRIPVPTLVEGC</sequence>
<name>A0ACD3Z0I9_FUSSC</name>
<evidence type="ECO:0000313" key="2">
    <source>
        <dbReference type="Proteomes" id="UP000830768"/>
    </source>
</evidence>
<reference evidence="1" key="1">
    <citation type="submission" date="2021-11" db="EMBL/GenBank/DDBJ databases">
        <title>Fusarium solani-melongenae Genome sequencing and assembly.</title>
        <authorList>
            <person name="Xie S."/>
            <person name="Huang L."/>
            <person name="Zhang X."/>
        </authorList>
    </citation>
    <scope>NUCLEOTIDE SEQUENCE</scope>
    <source>
        <strain evidence="1">CRI 24-3</strain>
    </source>
</reference>